<feature type="non-terminal residue" evidence="2">
    <location>
        <position position="1054"/>
    </location>
</feature>
<name>A0A6N6RNQ5_9GAMM</name>
<proteinExistence type="predicted"/>
<feature type="domain" description="Dystroglycan-type cadherin-like" evidence="1">
    <location>
        <begin position="109"/>
        <end position="204"/>
    </location>
</feature>
<organism evidence="2 3">
    <name type="scientific">Aliivibrio finisterrensis</name>
    <dbReference type="NCBI Taxonomy" id="511998"/>
    <lineage>
        <taxon>Bacteria</taxon>
        <taxon>Pseudomonadati</taxon>
        <taxon>Pseudomonadota</taxon>
        <taxon>Gammaproteobacteria</taxon>
        <taxon>Vibrionales</taxon>
        <taxon>Vibrionaceae</taxon>
        <taxon>Aliivibrio</taxon>
    </lineage>
</organism>
<evidence type="ECO:0000259" key="1">
    <source>
        <dbReference type="SMART" id="SM00736"/>
    </source>
</evidence>
<dbReference type="GO" id="GO:0016020">
    <property type="term" value="C:membrane"/>
    <property type="evidence" value="ECO:0007669"/>
    <property type="project" value="InterPro"/>
</dbReference>
<protein>
    <recommendedName>
        <fullName evidence="1">Dystroglycan-type cadherin-like domain-containing protein</fullName>
    </recommendedName>
</protein>
<dbReference type="Pfam" id="PF05345">
    <property type="entry name" value="He_PIG"/>
    <property type="match status" value="2"/>
</dbReference>
<dbReference type="Gene3D" id="2.60.40.10">
    <property type="entry name" value="Immunoglobulins"/>
    <property type="match status" value="2"/>
</dbReference>
<dbReference type="RefSeq" id="WP_151656881.1">
    <property type="nucleotide sequence ID" value="NZ_WBVP01000047.1"/>
</dbReference>
<dbReference type="InterPro" id="IPR015919">
    <property type="entry name" value="Cadherin-like_sf"/>
</dbReference>
<dbReference type="GO" id="GO:0005509">
    <property type="term" value="F:calcium ion binding"/>
    <property type="evidence" value="ECO:0007669"/>
    <property type="project" value="InterPro"/>
</dbReference>
<accession>A0A6N6RNQ5</accession>
<dbReference type="InterPro" id="IPR013783">
    <property type="entry name" value="Ig-like_fold"/>
</dbReference>
<sequence>ITIDIIPQNDAPTIANITGQSQTNQDALYTLLFNADDVDMGDTLNFNVQNKPNWLTLDSNNQTLSGTPTNNDVATYSNIIIDVTDSSNVTTQSNSFEIEVININDAPTISGMPTADINQGVGYTFTPTYGDPDEIHGTETKTFSIQNKPSWLTFDSTDGTLDGIPQQNDVGAHNNITITVEDAAGLTDSLSAFTITVNNVNDAPTGSDVSVTAAEDSNEIKFKDTDFSISDIDGDILSKIIITSLPNKGKLTLSNSDINANTDVTLSDLQAENLHFEFFNNEFGSPYTTFTFKYHDGQIESAADYTATINITGVEDQLEISLTLSAPLTEDDSNIGVNPVIATYTVDDKGEGDIGNTTLTPTTAYQLAAGNSITLTQDGLDTLNSTGTLPVFTLSVDDNGTQNPTAVNGTPNVTSINDLPIANNSNVTVIEDTLFTFTANDFGYTDEESSEYSAIIIEMLPSDGTLTYSAGTAITQGQTFSRVDISNIQYEPAQDLTSNDSFTFHVIDDEGESSVSTATMTITITSANDAPSLAFNSPDKAFVKGDGSTALLSNVNITDIDSTDISGATITLTGATTNEILALGANSSSIVGSYDASTNTLTLTGNASISDYQTALEAVQYSNSDPSFTQTTNDSRSFDVTVTDVSVDTTQSLLSAIANGSLTLFGEFTNIQQYAANSSNPLAQEPTDAHYQALGFATNSDDGYFSHRIADLNIALLNDTPSLSDLSALRNYINTDNDRDGVRAYKDLDDSLVHTHAYFTLHPEISGDLRYTNDQDFKYLFKINFKLNTANGGAEVDEFILSRSIQGGYNQHLAASWPRQLGFALNAKYNNGISATTDIDATSNTVSGVDWMELDYIAEWWTVLSYIKDSNQNPAPSDTDFAAIGINNVTAQHVNELRSLTLNQSNASDYSSVINLGNSYVIIHDYAKDSGNPITATAPQGTDYNNIGLTQDVSNVSEFNAWLNDAQLVVVTDISTMVNVINHAKTIFGASVPTETDYTQAGITGVDASNVGAVNSAVQAQGADTFAGVQAIVDGENGWNDLIDYASQAAGSQA</sequence>
<comment type="caution">
    <text evidence="2">The sequence shown here is derived from an EMBL/GenBank/DDBJ whole genome shotgun (WGS) entry which is preliminary data.</text>
</comment>
<reference evidence="2 3" key="1">
    <citation type="submission" date="2019-09" db="EMBL/GenBank/DDBJ databases">
        <title>Genome of Aliivibrio finisterrensis LMG 23869 (type strain).</title>
        <authorList>
            <person name="Bowman J.P."/>
        </authorList>
    </citation>
    <scope>NUCLEOTIDE SEQUENCE [LARGE SCALE GENOMIC DNA]</scope>
    <source>
        <strain evidence="2 3">LMG 23869</strain>
    </source>
</reference>
<dbReference type="SMART" id="SM00736">
    <property type="entry name" value="CADG"/>
    <property type="match status" value="2"/>
</dbReference>
<dbReference type="Proteomes" id="UP000434870">
    <property type="component" value="Unassembled WGS sequence"/>
</dbReference>
<dbReference type="EMBL" id="WBVP01000047">
    <property type="protein sequence ID" value="KAB2823045.1"/>
    <property type="molecule type" value="Genomic_DNA"/>
</dbReference>
<feature type="non-terminal residue" evidence="2">
    <location>
        <position position="1"/>
    </location>
</feature>
<feature type="domain" description="Dystroglycan-type cadherin-like" evidence="1">
    <location>
        <begin position="13"/>
        <end position="107"/>
    </location>
</feature>
<dbReference type="SUPFAM" id="SSF49313">
    <property type="entry name" value="Cadherin-like"/>
    <property type="match status" value="2"/>
</dbReference>
<dbReference type="AlphaFoldDB" id="A0A6N6RNQ5"/>
<dbReference type="InterPro" id="IPR006644">
    <property type="entry name" value="Cadg"/>
</dbReference>
<evidence type="ECO:0000313" key="2">
    <source>
        <dbReference type="EMBL" id="KAB2823045.1"/>
    </source>
</evidence>
<evidence type="ECO:0000313" key="3">
    <source>
        <dbReference type="Proteomes" id="UP000434870"/>
    </source>
</evidence>
<gene>
    <name evidence="2" type="ORF">F8B77_17190</name>
</gene>
<dbReference type="Pfam" id="PF17963">
    <property type="entry name" value="Big_9"/>
    <property type="match status" value="1"/>
</dbReference>